<dbReference type="Pfam" id="PF06027">
    <property type="entry name" value="SLC35F"/>
    <property type="match status" value="1"/>
</dbReference>
<evidence type="ECO:0000256" key="4">
    <source>
        <dbReference type="ARBA" id="ARBA00022692"/>
    </source>
</evidence>
<dbReference type="SUPFAM" id="SSF103481">
    <property type="entry name" value="Multidrug resistance efflux transporter EmrE"/>
    <property type="match status" value="1"/>
</dbReference>
<gene>
    <name evidence="9" type="ORF">K457DRAFT_126927</name>
</gene>
<accession>A0A197JUY6</accession>
<protein>
    <submittedName>
        <fullName evidence="9">DUF914-domain-containing protein</fullName>
    </submittedName>
</protein>
<evidence type="ECO:0000256" key="1">
    <source>
        <dbReference type="ARBA" id="ARBA00004141"/>
    </source>
</evidence>
<feature type="transmembrane region" description="Helical" evidence="8">
    <location>
        <begin position="230"/>
        <end position="248"/>
    </location>
</feature>
<feature type="region of interest" description="Disordered" evidence="7">
    <location>
        <begin position="1"/>
        <end position="37"/>
    </location>
</feature>
<name>A0A197JUY6_9FUNG</name>
<dbReference type="InterPro" id="IPR009262">
    <property type="entry name" value="SLC35_F1/F2/F6"/>
</dbReference>
<dbReference type="GO" id="GO:0022857">
    <property type="term" value="F:transmembrane transporter activity"/>
    <property type="evidence" value="ECO:0007669"/>
    <property type="project" value="InterPro"/>
</dbReference>
<evidence type="ECO:0000313" key="10">
    <source>
        <dbReference type="Proteomes" id="UP000078512"/>
    </source>
</evidence>
<dbReference type="Proteomes" id="UP000078512">
    <property type="component" value="Unassembled WGS sequence"/>
</dbReference>
<feature type="transmembrane region" description="Helical" evidence="8">
    <location>
        <begin position="75"/>
        <end position="94"/>
    </location>
</feature>
<organism evidence="9 10">
    <name type="scientific">Linnemannia elongata AG-77</name>
    <dbReference type="NCBI Taxonomy" id="1314771"/>
    <lineage>
        <taxon>Eukaryota</taxon>
        <taxon>Fungi</taxon>
        <taxon>Fungi incertae sedis</taxon>
        <taxon>Mucoromycota</taxon>
        <taxon>Mortierellomycotina</taxon>
        <taxon>Mortierellomycetes</taxon>
        <taxon>Mortierellales</taxon>
        <taxon>Mortierellaceae</taxon>
        <taxon>Linnemannia</taxon>
    </lineage>
</organism>
<keyword evidence="10" id="KW-1185">Reference proteome</keyword>
<feature type="transmembrane region" description="Helical" evidence="8">
    <location>
        <begin position="297"/>
        <end position="319"/>
    </location>
</feature>
<feature type="transmembrane region" description="Helical" evidence="8">
    <location>
        <begin position="326"/>
        <end position="346"/>
    </location>
</feature>
<evidence type="ECO:0000256" key="7">
    <source>
        <dbReference type="SAM" id="MobiDB-lite"/>
    </source>
</evidence>
<evidence type="ECO:0000313" key="9">
    <source>
        <dbReference type="EMBL" id="OAQ28104.1"/>
    </source>
</evidence>
<feature type="transmembrane region" description="Helical" evidence="8">
    <location>
        <begin position="260"/>
        <end position="282"/>
    </location>
</feature>
<feature type="region of interest" description="Disordered" evidence="7">
    <location>
        <begin position="383"/>
        <end position="409"/>
    </location>
</feature>
<sequence length="409" mass="46101">MSSNTQKQPDNADLKMEYEELDHTQQAKQEEQLYRHPDTPAAVNSSTVFSAEHPQDPSTPKTWRERLAFLASRKFITILLLGQLLSLCITATTILTTKLTQGDNPVSIPTTQSFLNYLVLGIVYTGITFSKVGFRGWLDILRRRGIYYIVFAVIDVEGNYFIVKAYNYTSLLSAMLLDSWTIPCVVILSVFVLRMRFLRLHYLGVVICLLGMGFLVWSDMVAGKNFPGSDYLKGDLFCIIGATFYALSNVGQEFLVRQRPIYEVVGQLGFWGAIVNGIQLAILERHELETITWTGEVVGYIIGFDIAMFLMYSVAPILLRLSSATFFNLSLLTSDFYGLLFGLFLFDSKINEIYPIAYVLIIAGIIIYNIREAPEPQFKPVLKDQSNQEVEDQETKEKAAIAGDNSTMV</sequence>
<comment type="similarity">
    <text evidence="2">Belongs to the SLC35F solute transporter family.</text>
</comment>
<evidence type="ECO:0000256" key="2">
    <source>
        <dbReference type="ARBA" id="ARBA00007863"/>
    </source>
</evidence>
<keyword evidence="5 8" id="KW-1133">Transmembrane helix</keyword>
<evidence type="ECO:0000256" key="8">
    <source>
        <dbReference type="SAM" id="Phobius"/>
    </source>
</evidence>
<reference evidence="9 10" key="1">
    <citation type="submission" date="2016-05" db="EMBL/GenBank/DDBJ databases">
        <title>Genome sequencing reveals origins of a unique bacterial endosymbiosis in the earliest lineages of terrestrial Fungi.</title>
        <authorList>
            <consortium name="DOE Joint Genome Institute"/>
            <person name="Uehling J."/>
            <person name="Gryganskyi A."/>
            <person name="Hameed K."/>
            <person name="Tschaplinski T."/>
            <person name="Misztal P."/>
            <person name="Wu S."/>
            <person name="Desiro A."/>
            <person name="Vande Pol N."/>
            <person name="Du Z.-Y."/>
            <person name="Zienkiewicz A."/>
            <person name="Zienkiewicz K."/>
            <person name="Morin E."/>
            <person name="Tisserant E."/>
            <person name="Splivallo R."/>
            <person name="Hainaut M."/>
            <person name="Henrissat B."/>
            <person name="Ohm R."/>
            <person name="Kuo A."/>
            <person name="Yan J."/>
            <person name="Lipzen A."/>
            <person name="Nolan M."/>
            <person name="Labutti K."/>
            <person name="Barry K."/>
            <person name="Goldstein A."/>
            <person name="Labbe J."/>
            <person name="Schadt C."/>
            <person name="Tuskan G."/>
            <person name="Grigoriev I."/>
            <person name="Martin F."/>
            <person name="Vilgalys R."/>
            <person name="Bonito G."/>
        </authorList>
    </citation>
    <scope>NUCLEOTIDE SEQUENCE [LARGE SCALE GENOMIC DNA]</scope>
    <source>
        <strain evidence="9 10">AG-77</strain>
    </source>
</reference>
<feature type="transmembrane region" description="Helical" evidence="8">
    <location>
        <begin position="200"/>
        <end position="218"/>
    </location>
</feature>
<feature type="transmembrane region" description="Helical" evidence="8">
    <location>
        <begin position="172"/>
        <end position="193"/>
    </location>
</feature>
<dbReference type="PANTHER" id="PTHR14233">
    <property type="entry name" value="DUF914-RELATED"/>
    <property type="match status" value="1"/>
</dbReference>
<evidence type="ECO:0000256" key="3">
    <source>
        <dbReference type="ARBA" id="ARBA00022448"/>
    </source>
</evidence>
<keyword evidence="4 8" id="KW-0812">Transmembrane</keyword>
<evidence type="ECO:0000256" key="6">
    <source>
        <dbReference type="ARBA" id="ARBA00023136"/>
    </source>
</evidence>
<dbReference type="OrthoDB" id="429955at2759"/>
<dbReference type="AlphaFoldDB" id="A0A197JUY6"/>
<dbReference type="EMBL" id="KV442051">
    <property type="protein sequence ID" value="OAQ28104.1"/>
    <property type="molecule type" value="Genomic_DNA"/>
</dbReference>
<dbReference type="InterPro" id="IPR037185">
    <property type="entry name" value="EmrE-like"/>
</dbReference>
<keyword evidence="6 8" id="KW-0472">Membrane</keyword>
<comment type="subcellular location">
    <subcellularLocation>
        <location evidence="1">Membrane</location>
        <topology evidence="1">Multi-pass membrane protein</topology>
    </subcellularLocation>
</comment>
<feature type="transmembrane region" description="Helical" evidence="8">
    <location>
        <begin position="146"/>
        <end position="166"/>
    </location>
</feature>
<proteinExistence type="inferred from homology"/>
<dbReference type="STRING" id="1314771.A0A197JUY6"/>
<dbReference type="GO" id="GO:0016020">
    <property type="term" value="C:membrane"/>
    <property type="evidence" value="ECO:0007669"/>
    <property type="project" value="UniProtKB-SubCell"/>
</dbReference>
<feature type="transmembrane region" description="Helical" evidence="8">
    <location>
        <begin position="114"/>
        <end position="134"/>
    </location>
</feature>
<dbReference type="InterPro" id="IPR052221">
    <property type="entry name" value="SLC35F_Transporter"/>
</dbReference>
<evidence type="ECO:0000256" key="5">
    <source>
        <dbReference type="ARBA" id="ARBA00022989"/>
    </source>
</evidence>
<keyword evidence="3" id="KW-0813">Transport</keyword>
<feature type="compositionally biased region" description="Basic and acidic residues" evidence="7">
    <location>
        <begin position="10"/>
        <end position="37"/>
    </location>
</feature>
<dbReference type="PANTHER" id="PTHR14233:SF4">
    <property type="entry name" value="SOLUTE CARRIER FAMILY 35 MEMBER F2"/>
    <property type="match status" value="1"/>
</dbReference>
<feature type="transmembrane region" description="Helical" evidence="8">
    <location>
        <begin position="352"/>
        <end position="370"/>
    </location>
</feature>